<evidence type="ECO:0000256" key="3">
    <source>
        <dbReference type="ARBA" id="ARBA00022468"/>
    </source>
</evidence>
<dbReference type="Proteomes" id="UP001163823">
    <property type="component" value="Chromosome 5"/>
</dbReference>
<keyword evidence="9" id="KW-0472">Membrane</keyword>
<dbReference type="EMBL" id="JARAOO010000005">
    <property type="protein sequence ID" value="KAJ7967847.1"/>
    <property type="molecule type" value="Genomic_DNA"/>
</dbReference>
<dbReference type="GO" id="GO:0005634">
    <property type="term" value="C:nucleus"/>
    <property type="evidence" value="ECO:0007669"/>
    <property type="project" value="UniProtKB-SubCell"/>
</dbReference>
<dbReference type="SUPFAM" id="SSF49562">
    <property type="entry name" value="C2 domain (Calcium/lipid-binding domain, CaLB)"/>
    <property type="match status" value="1"/>
</dbReference>
<reference evidence="13" key="1">
    <citation type="journal article" date="2023" name="Science">
        <title>Elucidation of the pathway for biosynthesis of saponin adjuvants from the soapbark tree.</title>
        <authorList>
            <person name="Reed J."/>
            <person name="Orme A."/>
            <person name="El-Demerdash A."/>
            <person name="Owen C."/>
            <person name="Martin L.B.B."/>
            <person name="Misra R.C."/>
            <person name="Kikuchi S."/>
            <person name="Rejzek M."/>
            <person name="Martin A.C."/>
            <person name="Harkess A."/>
            <person name="Leebens-Mack J."/>
            <person name="Louveau T."/>
            <person name="Stephenson M.J."/>
            <person name="Osbourn A."/>
        </authorList>
    </citation>
    <scope>NUCLEOTIDE SEQUENCE</scope>
    <source>
        <strain evidence="13">S10</strain>
    </source>
</reference>
<evidence type="ECO:0000256" key="8">
    <source>
        <dbReference type="ARBA" id="ARBA00023121"/>
    </source>
</evidence>
<dbReference type="InterPro" id="IPR035892">
    <property type="entry name" value="C2_domain_sf"/>
</dbReference>
<dbReference type="GO" id="GO:0008289">
    <property type="term" value="F:lipid binding"/>
    <property type="evidence" value="ECO:0007669"/>
    <property type="project" value="UniProtKB-KW"/>
</dbReference>
<dbReference type="Gene3D" id="2.60.40.150">
    <property type="entry name" value="C2 domain"/>
    <property type="match status" value="1"/>
</dbReference>
<dbReference type="Pfam" id="PF00168">
    <property type="entry name" value="C2"/>
    <property type="match status" value="1"/>
</dbReference>
<comment type="similarity">
    <text evidence="11">Belongs to the plant CAR protein family.</text>
</comment>
<comment type="caution">
    <text evidence="13">The sequence shown here is derived from an EMBL/GenBank/DDBJ whole genome shotgun (WGS) entry which is preliminary data.</text>
</comment>
<dbReference type="SMART" id="SM00239">
    <property type="entry name" value="C2"/>
    <property type="match status" value="1"/>
</dbReference>
<evidence type="ECO:0000256" key="10">
    <source>
        <dbReference type="ARBA" id="ARBA00023242"/>
    </source>
</evidence>
<evidence type="ECO:0000313" key="13">
    <source>
        <dbReference type="EMBL" id="KAJ7967847.1"/>
    </source>
</evidence>
<protein>
    <submittedName>
        <fullName evidence="13">C2 domain containing protein</fullName>
    </submittedName>
</protein>
<dbReference type="KEGG" id="qsa:O6P43_012051"/>
<proteinExistence type="inferred from homology"/>
<evidence type="ECO:0000256" key="9">
    <source>
        <dbReference type="ARBA" id="ARBA00023136"/>
    </source>
</evidence>
<dbReference type="GO" id="GO:0005886">
    <property type="term" value="C:plasma membrane"/>
    <property type="evidence" value="ECO:0007669"/>
    <property type="project" value="UniProtKB-SubCell"/>
</dbReference>
<keyword evidence="3" id="KW-0343">GTPase activation</keyword>
<comment type="subcellular location">
    <subcellularLocation>
        <location evidence="2">Cell membrane</location>
    </subcellularLocation>
    <subcellularLocation>
        <location evidence="1">Nucleus</location>
    </subcellularLocation>
</comment>
<dbReference type="InterPro" id="IPR000008">
    <property type="entry name" value="C2_dom"/>
</dbReference>
<dbReference type="GO" id="GO:0005096">
    <property type="term" value="F:GTPase activator activity"/>
    <property type="evidence" value="ECO:0007669"/>
    <property type="project" value="UniProtKB-KW"/>
</dbReference>
<dbReference type="PROSITE" id="PS50004">
    <property type="entry name" value="C2"/>
    <property type="match status" value="1"/>
</dbReference>
<evidence type="ECO:0000259" key="12">
    <source>
        <dbReference type="PROSITE" id="PS50004"/>
    </source>
</evidence>
<evidence type="ECO:0000256" key="5">
    <source>
        <dbReference type="ARBA" id="ARBA00022682"/>
    </source>
</evidence>
<dbReference type="PANTHER" id="PTHR45933:SF6">
    <property type="entry name" value="PROTEIN C2-DOMAIN ABA-RELATED 11"/>
    <property type="match status" value="1"/>
</dbReference>
<keyword evidence="5" id="KW-0938">Abscisic acid signaling pathway</keyword>
<accession>A0AAD7M1B1</accession>
<evidence type="ECO:0000256" key="4">
    <source>
        <dbReference type="ARBA" id="ARBA00022475"/>
    </source>
</evidence>
<evidence type="ECO:0000256" key="2">
    <source>
        <dbReference type="ARBA" id="ARBA00004236"/>
    </source>
</evidence>
<feature type="domain" description="C2" evidence="12">
    <location>
        <begin position="1"/>
        <end position="103"/>
    </location>
</feature>
<evidence type="ECO:0000256" key="6">
    <source>
        <dbReference type="ARBA" id="ARBA00022723"/>
    </source>
</evidence>
<keyword evidence="7" id="KW-0106">Calcium</keyword>
<keyword evidence="10" id="KW-0539">Nucleus</keyword>
<evidence type="ECO:0000256" key="7">
    <source>
        <dbReference type="ARBA" id="ARBA00022837"/>
    </source>
</evidence>
<evidence type="ECO:0000256" key="11">
    <source>
        <dbReference type="ARBA" id="ARBA00024037"/>
    </source>
</evidence>
<name>A0AAD7M1B1_QUISA</name>
<sequence length="166" mass="18478">MGEQLGLLKVIVVQGKNLVIRDFKSSDPYVVVKVGNQTAKTKVINSCLNPIWNEELSFNLTEPVDLLQLEVFDKDLLKTDDKMGRAHLNLQPAVSACRLRNILRVSSGETTLRKVIPDSDNGLVRESCIDCVNGDVVQNVWLRLREVESGEIELTIKLISPPVAPM</sequence>
<gene>
    <name evidence="13" type="ORF">O6P43_012051</name>
</gene>
<dbReference type="PANTHER" id="PTHR45933">
    <property type="entry name" value="PROTEIN C2-DOMAIN ABA-RELATED 4"/>
    <property type="match status" value="1"/>
</dbReference>
<keyword evidence="4" id="KW-1003">Cell membrane</keyword>
<dbReference type="CDD" id="cd04038">
    <property type="entry name" value="C2_ArfGAP"/>
    <property type="match status" value="1"/>
</dbReference>
<dbReference type="InterPro" id="IPR044562">
    <property type="entry name" value="CAR1-11"/>
</dbReference>
<evidence type="ECO:0000256" key="1">
    <source>
        <dbReference type="ARBA" id="ARBA00004123"/>
    </source>
</evidence>
<keyword evidence="14" id="KW-1185">Reference proteome</keyword>
<organism evidence="13 14">
    <name type="scientific">Quillaja saponaria</name>
    <name type="common">Soap bark tree</name>
    <dbReference type="NCBI Taxonomy" id="32244"/>
    <lineage>
        <taxon>Eukaryota</taxon>
        <taxon>Viridiplantae</taxon>
        <taxon>Streptophyta</taxon>
        <taxon>Embryophyta</taxon>
        <taxon>Tracheophyta</taxon>
        <taxon>Spermatophyta</taxon>
        <taxon>Magnoliopsida</taxon>
        <taxon>eudicotyledons</taxon>
        <taxon>Gunneridae</taxon>
        <taxon>Pentapetalae</taxon>
        <taxon>rosids</taxon>
        <taxon>fabids</taxon>
        <taxon>Fabales</taxon>
        <taxon>Quillajaceae</taxon>
        <taxon>Quillaja</taxon>
    </lineage>
</organism>
<dbReference type="AlphaFoldDB" id="A0AAD7M1B1"/>
<evidence type="ECO:0000313" key="14">
    <source>
        <dbReference type="Proteomes" id="UP001163823"/>
    </source>
</evidence>
<dbReference type="PRINTS" id="PR00360">
    <property type="entry name" value="C2DOMAIN"/>
</dbReference>
<keyword evidence="8" id="KW-0446">Lipid-binding</keyword>
<dbReference type="GO" id="GO:0009738">
    <property type="term" value="P:abscisic acid-activated signaling pathway"/>
    <property type="evidence" value="ECO:0007669"/>
    <property type="project" value="UniProtKB-KW"/>
</dbReference>
<keyword evidence="6" id="KW-0479">Metal-binding</keyword>
<dbReference type="GO" id="GO:0046872">
    <property type="term" value="F:metal ion binding"/>
    <property type="evidence" value="ECO:0007669"/>
    <property type="project" value="UniProtKB-KW"/>
</dbReference>